<proteinExistence type="predicted"/>
<evidence type="ECO:0000313" key="2">
    <source>
        <dbReference type="Proteomes" id="UP000823775"/>
    </source>
</evidence>
<name>A0ABS8V5I5_DATST</name>
<evidence type="ECO:0000313" key="1">
    <source>
        <dbReference type="EMBL" id="MCD9642272.1"/>
    </source>
</evidence>
<feature type="non-terminal residue" evidence="1">
    <location>
        <position position="86"/>
    </location>
</feature>
<dbReference type="Proteomes" id="UP000823775">
    <property type="component" value="Unassembled WGS sequence"/>
</dbReference>
<gene>
    <name evidence="1" type="ORF">HAX54_028973</name>
</gene>
<sequence length="86" mass="9703">MGNSKHKASYVNRFLYRPGRRYGMLATGPGDYCNGGIPAAVRPCGRRELEVGFKWEILGYFSLFPKGERVRSEGSFFSRAENCCTK</sequence>
<organism evidence="1 2">
    <name type="scientific">Datura stramonium</name>
    <name type="common">Jimsonweed</name>
    <name type="synonym">Common thornapple</name>
    <dbReference type="NCBI Taxonomy" id="4076"/>
    <lineage>
        <taxon>Eukaryota</taxon>
        <taxon>Viridiplantae</taxon>
        <taxon>Streptophyta</taxon>
        <taxon>Embryophyta</taxon>
        <taxon>Tracheophyta</taxon>
        <taxon>Spermatophyta</taxon>
        <taxon>Magnoliopsida</taxon>
        <taxon>eudicotyledons</taxon>
        <taxon>Gunneridae</taxon>
        <taxon>Pentapetalae</taxon>
        <taxon>asterids</taxon>
        <taxon>lamiids</taxon>
        <taxon>Solanales</taxon>
        <taxon>Solanaceae</taxon>
        <taxon>Solanoideae</taxon>
        <taxon>Datureae</taxon>
        <taxon>Datura</taxon>
    </lineage>
</organism>
<protein>
    <submittedName>
        <fullName evidence="1">Uncharacterized protein</fullName>
    </submittedName>
</protein>
<keyword evidence="2" id="KW-1185">Reference proteome</keyword>
<dbReference type="EMBL" id="JACEIK010003571">
    <property type="protein sequence ID" value="MCD9642272.1"/>
    <property type="molecule type" value="Genomic_DNA"/>
</dbReference>
<accession>A0ABS8V5I5</accession>
<comment type="caution">
    <text evidence="1">The sequence shown here is derived from an EMBL/GenBank/DDBJ whole genome shotgun (WGS) entry which is preliminary data.</text>
</comment>
<reference evidence="1 2" key="1">
    <citation type="journal article" date="2021" name="BMC Genomics">
        <title>Datura genome reveals duplications of psychoactive alkaloid biosynthetic genes and high mutation rate following tissue culture.</title>
        <authorList>
            <person name="Rajewski A."/>
            <person name="Carter-House D."/>
            <person name="Stajich J."/>
            <person name="Litt A."/>
        </authorList>
    </citation>
    <scope>NUCLEOTIDE SEQUENCE [LARGE SCALE GENOMIC DNA]</scope>
    <source>
        <strain evidence="1">AR-01</strain>
    </source>
</reference>